<proteinExistence type="predicted"/>
<reference evidence="3" key="1">
    <citation type="submission" date="2017-05" db="EMBL/GenBank/DDBJ databases">
        <authorList>
            <person name="Kirkegaard R."/>
            <person name="Mcilroy J S."/>
        </authorList>
    </citation>
    <scope>NUCLEOTIDE SEQUENCE [LARGE SCALE GENOMIC DNA]</scope>
</reference>
<name>A0A1Y6K430_9CHLR</name>
<dbReference type="SUPFAM" id="SSF117916">
    <property type="entry name" value="Fe-S cluster assembly (FSCA) domain-like"/>
    <property type="match status" value="1"/>
</dbReference>
<evidence type="ECO:0000313" key="3">
    <source>
        <dbReference type="Proteomes" id="UP000195514"/>
    </source>
</evidence>
<feature type="domain" description="MIP18 family-like" evidence="1">
    <location>
        <begin position="9"/>
        <end position="83"/>
    </location>
</feature>
<dbReference type="RefSeq" id="WP_087862266.1">
    <property type="nucleotide sequence ID" value="NZ_LT859958.1"/>
</dbReference>
<dbReference type="OrthoDB" id="9805360at2"/>
<dbReference type="PANTHER" id="PTHR42831">
    <property type="entry name" value="FE-S PROTEIN MATURATION AUXILIARY FACTOR YITW"/>
    <property type="match status" value="1"/>
</dbReference>
<evidence type="ECO:0000259" key="1">
    <source>
        <dbReference type="Pfam" id="PF01883"/>
    </source>
</evidence>
<dbReference type="Gene3D" id="3.30.300.130">
    <property type="entry name" value="Fe-S cluster assembly (FSCA)"/>
    <property type="match status" value="1"/>
</dbReference>
<gene>
    <name evidence="2" type="ORF">CFX1CAM_1358</name>
</gene>
<dbReference type="KEGG" id="abat:CFX1CAM_1358"/>
<dbReference type="InterPro" id="IPR034904">
    <property type="entry name" value="FSCA_dom_sf"/>
</dbReference>
<dbReference type="Proteomes" id="UP000195514">
    <property type="component" value="Chromosome I"/>
</dbReference>
<dbReference type="EMBL" id="LT859958">
    <property type="protein sequence ID" value="SMX54423.1"/>
    <property type="molecule type" value="Genomic_DNA"/>
</dbReference>
<evidence type="ECO:0000313" key="2">
    <source>
        <dbReference type="EMBL" id="SMX54423.1"/>
    </source>
</evidence>
<dbReference type="PANTHER" id="PTHR42831:SF1">
    <property type="entry name" value="FE-S PROTEIN MATURATION AUXILIARY FACTOR YITW"/>
    <property type="match status" value="1"/>
</dbReference>
<protein>
    <submittedName>
        <fullName evidence="2">YitW</fullName>
    </submittedName>
</protein>
<dbReference type="AlphaFoldDB" id="A0A1Y6K430"/>
<dbReference type="InterPro" id="IPR052339">
    <property type="entry name" value="Fe-S_Maturation_MIP18"/>
</dbReference>
<dbReference type="InterPro" id="IPR002744">
    <property type="entry name" value="MIP18-like"/>
</dbReference>
<dbReference type="Pfam" id="PF01883">
    <property type="entry name" value="FeS_assembly_P"/>
    <property type="match status" value="1"/>
</dbReference>
<sequence>MMYAVEKIKDNVIAALKEVIDPETGVDVVRMRLVLDLQIHEDGTASYIFRPSSPLCPIALTLVISIIEAVKTVDGVMDQKVTVVDYVGAEELNKILHSLPLSKPRTAE</sequence>
<accession>A0A1Y6K430</accession>
<organism evidence="2 3">
    <name type="scientific">Candidatus Brevifilum fermentans</name>
    <dbReference type="NCBI Taxonomy" id="1986204"/>
    <lineage>
        <taxon>Bacteria</taxon>
        <taxon>Bacillati</taxon>
        <taxon>Chloroflexota</taxon>
        <taxon>Anaerolineae</taxon>
        <taxon>Anaerolineales</taxon>
        <taxon>Anaerolineaceae</taxon>
        <taxon>Candidatus Brevifilum</taxon>
    </lineage>
</organism>
<keyword evidence="3" id="KW-1185">Reference proteome</keyword>